<gene>
    <name evidence="7" type="ORF">BECKFW1821C_GA0114237_103920</name>
</gene>
<dbReference type="NCBIfam" id="NF037997">
    <property type="entry name" value="Na_Pi_symport"/>
    <property type="match status" value="2"/>
</dbReference>
<proteinExistence type="predicted"/>
<feature type="transmembrane region" description="Helical" evidence="6">
    <location>
        <begin position="363"/>
        <end position="387"/>
    </location>
</feature>
<dbReference type="EMBL" id="CAADFE010000039">
    <property type="protein sequence ID" value="VFJ72871.1"/>
    <property type="molecule type" value="Genomic_DNA"/>
</dbReference>
<evidence type="ECO:0000256" key="5">
    <source>
        <dbReference type="ARBA" id="ARBA00023136"/>
    </source>
</evidence>
<dbReference type="GO" id="GO:0044341">
    <property type="term" value="P:sodium-dependent phosphate transport"/>
    <property type="evidence" value="ECO:0007669"/>
    <property type="project" value="InterPro"/>
</dbReference>
<sequence>MSTMEAFGQDRQDDLKNKFLVWVSVVLFVYLILLAVGMIGSGFKWVAGGKEGARELFEFATNPFMGLIMGTMATALVQSSSTVTSVIVGLVAGGLPVTTAIPMVMGANIGTTVTNTLVSLAHIRSKEEFQRAFSAATVHDFFNLFSVVIFLPLEIAFGLLEKVSAVMANFVLGGESLSMSGLNFIKPITKPVIGVFKDILGNLPEPLGGIALAVLGVLVIFGAITYLGKLLRQVMVGRARHVLHCAISCGPMAGIASGTAVTMLVQSSSTTTSLIVPLAGTGLIDTREVYPFTLGANIGTCITSLLAATAISGEMAIFALQIALVHLTYNILGVIVIYSIKFLRELPVMGAEALARVATERKYLAVAYVLAVFFVIPLILMGITSYFDGGGIS</sequence>
<comment type="subcellular location">
    <subcellularLocation>
        <location evidence="1">Cell membrane</location>
        <topology evidence="1">Multi-pass membrane protein</topology>
    </subcellularLocation>
</comment>
<feature type="transmembrane region" description="Helical" evidence="6">
    <location>
        <begin position="141"/>
        <end position="160"/>
    </location>
</feature>
<evidence type="ECO:0000256" key="3">
    <source>
        <dbReference type="ARBA" id="ARBA00022692"/>
    </source>
</evidence>
<feature type="transmembrane region" description="Helical" evidence="6">
    <location>
        <begin position="64"/>
        <end position="88"/>
    </location>
</feature>
<name>A0A450TV52_9GAMM</name>
<dbReference type="PANTHER" id="PTHR10010:SF46">
    <property type="entry name" value="SODIUM-DEPENDENT PHOSPHATE TRANSPORT PROTEIN 2B"/>
    <property type="match status" value="1"/>
</dbReference>
<dbReference type="GO" id="GO:0005436">
    <property type="term" value="F:sodium:phosphate symporter activity"/>
    <property type="evidence" value="ECO:0007669"/>
    <property type="project" value="InterPro"/>
</dbReference>
<accession>A0A450TV52</accession>
<dbReference type="InterPro" id="IPR003841">
    <property type="entry name" value="Na/Pi_transpt"/>
</dbReference>
<protein>
    <submittedName>
        <fullName evidence="7">Solute carrier family 34 (Sodium-dependent phosphate cotransporter)</fullName>
    </submittedName>
</protein>
<evidence type="ECO:0000256" key="4">
    <source>
        <dbReference type="ARBA" id="ARBA00022989"/>
    </source>
</evidence>
<evidence type="ECO:0000256" key="6">
    <source>
        <dbReference type="SAM" id="Phobius"/>
    </source>
</evidence>
<evidence type="ECO:0000256" key="1">
    <source>
        <dbReference type="ARBA" id="ARBA00004651"/>
    </source>
</evidence>
<reference evidence="7" key="1">
    <citation type="submission" date="2019-02" db="EMBL/GenBank/DDBJ databases">
        <authorList>
            <person name="Gruber-Vodicka R. H."/>
            <person name="Seah K. B. B."/>
        </authorList>
    </citation>
    <scope>NUCLEOTIDE SEQUENCE</scope>
    <source>
        <strain evidence="7">BECK_BZ131</strain>
    </source>
</reference>
<feature type="transmembrane region" description="Helical" evidence="6">
    <location>
        <begin position="20"/>
        <end position="43"/>
    </location>
</feature>
<dbReference type="AlphaFoldDB" id="A0A450TV52"/>
<evidence type="ECO:0000256" key="2">
    <source>
        <dbReference type="ARBA" id="ARBA00022475"/>
    </source>
</evidence>
<feature type="transmembrane region" description="Helical" evidence="6">
    <location>
        <begin position="317"/>
        <end position="343"/>
    </location>
</feature>
<organism evidence="7">
    <name type="scientific">Candidatus Kentrum sp. FW</name>
    <dbReference type="NCBI Taxonomy" id="2126338"/>
    <lineage>
        <taxon>Bacteria</taxon>
        <taxon>Pseudomonadati</taxon>
        <taxon>Pseudomonadota</taxon>
        <taxon>Gammaproteobacteria</taxon>
        <taxon>Candidatus Kentrum</taxon>
    </lineage>
</organism>
<dbReference type="Pfam" id="PF02690">
    <property type="entry name" value="Na_Pi_cotrans"/>
    <property type="match status" value="2"/>
</dbReference>
<dbReference type="GO" id="GO:0005886">
    <property type="term" value="C:plasma membrane"/>
    <property type="evidence" value="ECO:0007669"/>
    <property type="project" value="UniProtKB-SubCell"/>
</dbReference>
<keyword evidence="4 6" id="KW-1133">Transmembrane helix</keyword>
<evidence type="ECO:0000313" key="7">
    <source>
        <dbReference type="EMBL" id="VFJ72871.1"/>
    </source>
</evidence>
<keyword evidence="3 6" id="KW-0812">Transmembrane</keyword>
<dbReference type="PANTHER" id="PTHR10010">
    <property type="entry name" value="SOLUTE CARRIER FAMILY 34 SODIUM PHOSPHATE , MEMBER 2-RELATED"/>
    <property type="match status" value="1"/>
</dbReference>
<keyword evidence="5 6" id="KW-0472">Membrane</keyword>
<keyword evidence="2" id="KW-1003">Cell membrane</keyword>
<feature type="transmembrane region" description="Helical" evidence="6">
    <location>
        <begin position="289"/>
        <end position="311"/>
    </location>
</feature>
<feature type="transmembrane region" description="Helical" evidence="6">
    <location>
        <begin position="207"/>
        <end position="228"/>
    </location>
</feature>